<dbReference type="Proteomes" id="UP000275408">
    <property type="component" value="Unassembled WGS sequence"/>
</dbReference>
<name>A0A3M6U370_POCDA</name>
<evidence type="ECO:0000313" key="1">
    <source>
        <dbReference type="EMBL" id="RMX48143.1"/>
    </source>
</evidence>
<evidence type="ECO:0000313" key="2">
    <source>
        <dbReference type="Proteomes" id="UP000275408"/>
    </source>
</evidence>
<keyword evidence="2" id="KW-1185">Reference proteome</keyword>
<feature type="non-terminal residue" evidence="1">
    <location>
        <position position="1"/>
    </location>
</feature>
<comment type="caution">
    <text evidence="1">The sequence shown here is derived from an EMBL/GenBank/DDBJ whole genome shotgun (WGS) entry which is preliminary data.</text>
</comment>
<dbReference type="AlphaFoldDB" id="A0A3M6U370"/>
<dbReference type="EMBL" id="RCHS01002309">
    <property type="protein sequence ID" value="RMX48143.1"/>
    <property type="molecule type" value="Genomic_DNA"/>
</dbReference>
<accession>A0A3M6U370</accession>
<reference evidence="1 2" key="1">
    <citation type="journal article" date="2018" name="Sci. Rep.">
        <title>Comparative analysis of the Pocillopora damicornis genome highlights role of immune system in coral evolution.</title>
        <authorList>
            <person name="Cunning R."/>
            <person name="Bay R.A."/>
            <person name="Gillette P."/>
            <person name="Baker A.C."/>
            <person name="Traylor-Knowles N."/>
        </authorList>
    </citation>
    <scope>NUCLEOTIDE SEQUENCE [LARGE SCALE GENOMIC DNA]</scope>
    <source>
        <strain evidence="1">RSMAS</strain>
        <tissue evidence="1">Whole animal</tissue>
    </source>
</reference>
<gene>
    <name evidence="1" type="ORF">pdam_00014675</name>
</gene>
<organism evidence="1 2">
    <name type="scientific">Pocillopora damicornis</name>
    <name type="common">Cauliflower coral</name>
    <name type="synonym">Millepora damicornis</name>
    <dbReference type="NCBI Taxonomy" id="46731"/>
    <lineage>
        <taxon>Eukaryota</taxon>
        <taxon>Metazoa</taxon>
        <taxon>Cnidaria</taxon>
        <taxon>Anthozoa</taxon>
        <taxon>Hexacorallia</taxon>
        <taxon>Scleractinia</taxon>
        <taxon>Astrocoeniina</taxon>
        <taxon>Pocilloporidae</taxon>
        <taxon>Pocillopora</taxon>
    </lineage>
</organism>
<proteinExistence type="predicted"/>
<protein>
    <submittedName>
        <fullName evidence="1">Uncharacterized protein</fullName>
    </submittedName>
</protein>
<sequence>LPESKTLNKLAYTNKPLADQEWLKNEKEVKEEELQLERRLNGTEVVDSWCLECHCCSKLEGCQKSMYNDIVSYNIPDAIGLKGITNNPGFNPVCL</sequence>